<name>A0A645A8H5_9ZZZZ</name>
<dbReference type="Gene3D" id="3.40.50.2300">
    <property type="match status" value="1"/>
</dbReference>
<reference evidence="6" key="1">
    <citation type="submission" date="2019-08" db="EMBL/GenBank/DDBJ databases">
        <authorList>
            <person name="Kucharzyk K."/>
            <person name="Murdoch R.W."/>
            <person name="Higgins S."/>
            <person name="Loffler F."/>
        </authorList>
    </citation>
    <scope>NUCLEOTIDE SEQUENCE</scope>
</reference>
<keyword evidence="1" id="KW-0597">Phosphoprotein</keyword>
<dbReference type="PROSITE" id="PS50110">
    <property type="entry name" value="RESPONSE_REGULATORY"/>
    <property type="match status" value="1"/>
</dbReference>
<sequence length="220" mass="24843">MKKILLIEDDIQFGSTLKDFFECNGLTVYWAKDGETGLKIYNQHHPKLILLDVVLPGMDGFEFIEEIHKTDTHTPVILMTGSEVQTKHQIKGYQLGAVNYLKKPVIPQVVLAQINNLITPASIKRYKIADTQIIIDNQSLKIDNIALQLREKEAQLLTLLLDRQNTVVSRDEVLLSVWGDNAHYLNNALDSSVSHLRKALAPFAEINIESIYGCGYKLIC</sequence>
<evidence type="ECO:0000256" key="2">
    <source>
        <dbReference type="ARBA" id="ARBA00023012"/>
    </source>
</evidence>
<dbReference type="GO" id="GO:0000156">
    <property type="term" value="F:phosphorelay response regulator activity"/>
    <property type="evidence" value="ECO:0007669"/>
    <property type="project" value="TreeGrafter"/>
</dbReference>
<protein>
    <submittedName>
        <fullName evidence="6">Transcriptional activator protein CzcR</fullName>
    </submittedName>
</protein>
<dbReference type="Pfam" id="PF00072">
    <property type="entry name" value="Response_reg"/>
    <property type="match status" value="1"/>
</dbReference>
<dbReference type="InterPro" id="IPR011006">
    <property type="entry name" value="CheY-like_superfamily"/>
</dbReference>
<dbReference type="SUPFAM" id="SSF52172">
    <property type="entry name" value="CheY-like"/>
    <property type="match status" value="1"/>
</dbReference>
<dbReference type="AlphaFoldDB" id="A0A645A8H5"/>
<dbReference type="Pfam" id="PF00486">
    <property type="entry name" value="Trans_reg_C"/>
    <property type="match status" value="1"/>
</dbReference>
<dbReference type="CDD" id="cd17574">
    <property type="entry name" value="REC_OmpR"/>
    <property type="match status" value="1"/>
</dbReference>
<dbReference type="InterPro" id="IPR036388">
    <property type="entry name" value="WH-like_DNA-bd_sf"/>
</dbReference>
<dbReference type="PROSITE" id="PS51755">
    <property type="entry name" value="OMPR_PHOB"/>
    <property type="match status" value="1"/>
</dbReference>
<keyword evidence="2" id="KW-0902">Two-component regulatory system</keyword>
<dbReference type="SMART" id="SM00448">
    <property type="entry name" value="REC"/>
    <property type="match status" value="1"/>
</dbReference>
<dbReference type="GO" id="GO:0005829">
    <property type="term" value="C:cytosol"/>
    <property type="evidence" value="ECO:0007669"/>
    <property type="project" value="TreeGrafter"/>
</dbReference>
<dbReference type="GO" id="GO:0032993">
    <property type="term" value="C:protein-DNA complex"/>
    <property type="evidence" value="ECO:0007669"/>
    <property type="project" value="TreeGrafter"/>
</dbReference>
<dbReference type="SUPFAM" id="SSF46894">
    <property type="entry name" value="C-terminal effector domain of the bipartite response regulators"/>
    <property type="match status" value="1"/>
</dbReference>
<accession>A0A645A8H5</accession>
<dbReference type="PANTHER" id="PTHR48111">
    <property type="entry name" value="REGULATOR OF RPOS"/>
    <property type="match status" value="1"/>
</dbReference>
<dbReference type="InterPro" id="IPR001789">
    <property type="entry name" value="Sig_transdc_resp-reg_receiver"/>
</dbReference>
<dbReference type="InterPro" id="IPR001867">
    <property type="entry name" value="OmpR/PhoB-type_DNA-bd"/>
</dbReference>
<evidence type="ECO:0000259" key="5">
    <source>
        <dbReference type="PROSITE" id="PS51755"/>
    </source>
</evidence>
<dbReference type="Gene3D" id="1.10.10.10">
    <property type="entry name" value="Winged helix-like DNA-binding domain superfamily/Winged helix DNA-binding domain"/>
    <property type="match status" value="1"/>
</dbReference>
<feature type="domain" description="OmpR/PhoB-type" evidence="5">
    <location>
        <begin position="123"/>
        <end position="220"/>
    </location>
</feature>
<evidence type="ECO:0000259" key="4">
    <source>
        <dbReference type="PROSITE" id="PS50110"/>
    </source>
</evidence>
<dbReference type="GO" id="GO:0000976">
    <property type="term" value="F:transcription cis-regulatory region binding"/>
    <property type="evidence" value="ECO:0007669"/>
    <property type="project" value="TreeGrafter"/>
</dbReference>
<organism evidence="6">
    <name type="scientific">bioreactor metagenome</name>
    <dbReference type="NCBI Taxonomy" id="1076179"/>
    <lineage>
        <taxon>unclassified sequences</taxon>
        <taxon>metagenomes</taxon>
        <taxon>ecological metagenomes</taxon>
    </lineage>
</organism>
<evidence type="ECO:0000256" key="3">
    <source>
        <dbReference type="ARBA" id="ARBA00023125"/>
    </source>
</evidence>
<evidence type="ECO:0000313" key="6">
    <source>
        <dbReference type="EMBL" id="MPM49470.1"/>
    </source>
</evidence>
<dbReference type="EMBL" id="VSSQ01012538">
    <property type="protein sequence ID" value="MPM49470.1"/>
    <property type="molecule type" value="Genomic_DNA"/>
</dbReference>
<dbReference type="GO" id="GO:0006355">
    <property type="term" value="P:regulation of DNA-templated transcription"/>
    <property type="evidence" value="ECO:0007669"/>
    <property type="project" value="InterPro"/>
</dbReference>
<dbReference type="InterPro" id="IPR039420">
    <property type="entry name" value="WalR-like"/>
</dbReference>
<comment type="caution">
    <text evidence="6">The sequence shown here is derived from an EMBL/GenBank/DDBJ whole genome shotgun (WGS) entry which is preliminary data.</text>
</comment>
<proteinExistence type="predicted"/>
<gene>
    <name evidence="6" type="primary">czcR_7</name>
    <name evidence="6" type="ORF">SDC9_96200</name>
</gene>
<keyword evidence="3" id="KW-0238">DNA-binding</keyword>
<dbReference type="PANTHER" id="PTHR48111:SF40">
    <property type="entry name" value="PHOSPHATE REGULON TRANSCRIPTIONAL REGULATORY PROTEIN PHOB"/>
    <property type="match status" value="1"/>
</dbReference>
<dbReference type="SMART" id="SM00862">
    <property type="entry name" value="Trans_reg_C"/>
    <property type="match status" value="1"/>
</dbReference>
<dbReference type="InterPro" id="IPR016032">
    <property type="entry name" value="Sig_transdc_resp-reg_C-effctor"/>
</dbReference>
<feature type="domain" description="Response regulatory" evidence="4">
    <location>
        <begin position="3"/>
        <end position="118"/>
    </location>
</feature>
<dbReference type="CDD" id="cd00383">
    <property type="entry name" value="trans_reg_C"/>
    <property type="match status" value="1"/>
</dbReference>
<evidence type="ECO:0000256" key="1">
    <source>
        <dbReference type="ARBA" id="ARBA00022553"/>
    </source>
</evidence>